<dbReference type="EMBL" id="FOMW01000004">
    <property type="protein sequence ID" value="SFD96393.1"/>
    <property type="molecule type" value="Genomic_DNA"/>
</dbReference>
<evidence type="ECO:0000259" key="1">
    <source>
        <dbReference type="Pfam" id="PF09861"/>
    </source>
</evidence>
<dbReference type="STRING" id="74348.SAMN04488523_10454"/>
<dbReference type="Pfam" id="PF09861">
    <property type="entry name" value="Lar_N"/>
    <property type="match status" value="1"/>
</dbReference>
<dbReference type="AlphaFoldDB" id="A0A1I1WSH0"/>
<dbReference type="GO" id="GO:0050043">
    <property type="term" value="F:lactate racemase activity"/>
    <property type="evidence" value="ECO:0007669"/>
    <property type="project" value="InterPro"/>
</dbReference>
<protein>
    <recommendedName>
        <fullName evidence="1">LarA-like N-terminal domain-containing protein</fullName>
    </recommendedName>
</protein>
<dbReference type="RefSeq" id="WP_093922997.1">
    <property type="nucleotide sequence ID" value="NZ_FOMW01000004.1"/>
</dbReference>
<organism evidence="2 3">
    <name type="scientific">Sulfitobacter brevis</name>
    <dbReference type="NCBI Taxonomy" id="74348"/>
    <lineage>
        <taxon>Bacteria</taxon>
        <taxon>Pseudomonadati</taxon>
        <taxon>Pseudomonadota</taxon>
        <taxon>Alphaproteobacteria</taxon>
        <taxon>Rhodobacterales</taxon>
        <taxon>Roseobacteraceae</taxon>
        <taxon>Sulfitobacter</taxon>
    </lineage>
</organism>
<gene>
    <name evidence="2" type="ORF">SAMN04488523_10454</name>
</gene>
<sequence length="437" mass="46948">MNHAQFPSLAFPHLDKVELPDVTRVRFKRQASKAIENVEEAVRGEIQRSDRLKQMPKGASIAVAVGSRGIAKIDLVARATVQCLREMGHSPFVVPAMGSHGGGTAEGQKEVLAKLGMTEESLGAEIRSSMEVVDYGETPDGARCKFDKIAAEADGIVVINRIKSHTTFDRPIESGLVKMVAVGLGKAEGARAVHRTGPDAFLRTLPNLAAIALDKAPVALGIALVENAQKQLHIIEGVAPSDFFASDERLLKLAKSFIPRLPFEQLDALAVEQIGKDISGAGMDFAVTGRADLRSMPNPAPFIARIAVLGLTKGTGGNGLGVGLADFTTLSVMERIDIQQIYMNSLTSTMVEKSRIPIVLRNDKDALRALVSTSWSKDDRSTRFCQIRSTLHLDEVLISASLLEEARQSPLYGGEEDVGPLAFDSEGQLTSRAYVAG</sequence>
<accession>A0A1I1WSH0</accession>
<proteinExistence type="predicted"/>
<evidence type="ECO:0000313" key="3">
    <source>
        <dbReference type="Proteomes" id="UP000198977"/>
    </source>
</evidence>
<name>A0A1I1WSH0_9RHOB</name>
<keyword evidence="3" id="KW-1185">Reference proteome</keyword>
<evidence type="ECO:0000313" key="2">
    <source>
        <dbReference type="EMBL" id="SFD96393.1"/>
    </source>
</evidence>
<dbReference type="OrthoDB" id="9788398at2"/>
<dbReference type="InterPro" id="IPR018657">
    <property type="entry name" value="LarA-like_N"/>
</dbReference>
<reference evidence="2 3" key="1">
    <citation type="submission" date="2016-10" db="EMBL/GenBank/DDBJ databases">
        <authorList>
            <person name="de Groot N.N."/>
        </authorList>
    </citation>
    <scope>NUCLEOTIDE SEQUENCE [LARGE SCALE GENOMIC DNA]</scope>
    <source>
        <strain evidence="2 3">DSM 11443</strain>
    </source>
</reference>
<feature type="domain" description="LarA-like N-terminal" evidence="1">
    <location>
        <begin position="24"/>
        <end position="194"/>
    </location>
</feature>
<dbReference type="Gene3D" id="3.40.50.11440">
    <property type="match status" value="1"/>
</dbReference>
<dbReference type="Proteomes" id="UP000198977">
    <property type="component" value="Unassembled WGS sequence"/>
</dbReference>